<organism evidence="1 2">
    <name type="scientific">Mycena maculata</name>
    <dbReference type="NCBI Taxonomy" id="230809"/>
    <lineage>
        <taxon>Eukaryota</taxon>
        <taxon>Fungi</taxon>
        <taxon>Dikarya</taxon>
        <taxon>Basidiomycota</taxon>
        <taxon>Agaricomycotina</taxon>
        <taxon>Agaricomycetes</taxon>
        <taxon>Agaricomycetidae</taxon>
        <taxon>Agaricales</taxon>
        <taxon>Marasmiineae</taxon>
        <taxon>Mycenaceae</taxon>
        <taxon>Mycena</taxon>
    </lineage>
</organism>
<comment type="caution">
    <text evidence="1">The sequence shown here is derived from an EMBL/GenBank/DDBJ whole genome shotgun (WGS) entry which is preliminary data.</text>
</comment>
<accession>A0AAD7J3H8</accession>
<evidence type="ECO:0000313" key="2">
    <source>
        <dbReference type="Proteomes" id="UP001215280"/>
    </source>
</evidence>
<keyword evidence="2" id="KW-1185">Reference proteome</keyword>
<proteinExistence type="predicted"/>
<dbReference type="EMBL" id="JARJLG010000067">
    <property type="protein sequence ID" value="KAJ7754332.1"/>
    <property type="molecule type" value="Genomic_DNA"/>
</dbReference>
<reference evidence="1" key="1">
    <citation type="submission" date="2023-03" db="EMBL/GenBank/DDBJ databases">
        <title>Massive genome expansion in bonnet fungi (Mycena s.s.) driven by repeated elements and novel gene families across ecological guilds.</title>
        <authorList>
            <consortium name="Lawrence Berkeley National Laboratory"/>
            <person name="Harder C.B."/>
            <person name="Miyauchi S."/>
            <person name="Viragh M."/>
            <person name="Kuo A."/>
            <person name="Thoen E."/>
            <person name="Andreopoulos B."/>
            <person name="Lu D."/>
            <person name="Skrede I."/>
            <person name="Drula E."/>
            <person name="Henrissat B."/>
            <person name="Morin E."/>
            <person name="Kohler A."/>
            <person name="Barry K."/>
            <person name="LaButti K."/>
            <person name="Morin E."/>
            <person name="Salamov A."/>
            <person name="Lipzen A."/>
            <person name="Mereny Z."/>
            <person name="Hegedus B."/>
            <person name="Baldrian P."/>
            <person name="Stursova M."/>
            <person name="Weitz H."/>
            <person name="Taylor A."/>
            <person name="Grigoriev I.V."/>
            <person name="Nagy L.G."/>
            <person name="Martin F."/>
            <person name="Kauserud H."/>
        </authorList>
    </citation>
    <scope>NUCLEOTIDE SEQUENCE</scope>
    <source>
        <strain evidence="1">CBHHK188m</strain>
    </source>
</reference>
<dbReference type="Proteomes" id="UP001215280">
    <property type="component" value="Unassembled WGS sequence"/>
</dbReference>
<gene>
    <name evidence="1" type="ORF">DFH07DRAFT_773731</name>
</gene>
<sequence>MTHALVNWALNNGDSFNAILRSSFGKDFVATRDRSSKGGSIFLYKTTAPHGAHADPCPVRHADTSDLRDLDVSHKENLQVPNQVCGSIQAQELYCNQFMALEAIIAMENTELTKDGQRADHYLRTT</sequence>
<evidence type="ECO:0000313" key="1">
    <source>
        <dbReference type="EMBL" id="KAJ7754332.1"/>
    </source>
</evidence>
<name>A0AAD7J3H8_9AGAR</name>
<dbReference type="AlphaFoldDB" id="A0AAD7J3H8"/>
<protein>
    <submittedName>
        <fullName evidence="1">Uncharacterized protein</fullName>
    </submittedName>
</protein>